<dbReference type="EMBL" id="VKHS01000998">
    <property type="protein sequence ID" value="MBB0232538.1"/>
    <property type="molecule type" value="Genomic_DNA"/>
</dbReference>
<protein>
    <recommendedName>
        <fullName evidence="3">Phage tail protein</fullName>
    </recommendedName>
</protein>
<dbReference type="Proteomes" id="UP000530234">
    <property type="component" value="Unassembled WGS sequence"/>
</dbReference>
<accession>A0A7W3XZ18</accession>
<sequence>MSGPRATVNRTEILAGPGQLWYGRYGVATMPDPEDVGKPLLAADGWTDAGATDGGLTQTVNQSTFAMRVDQVPDAVGYRITERDIQVSTNIAQASLWNLAIALNHDPEEFITEGTGYKRLALKPGQDGMLPDELTVVVAGWAPGGNLGRWAMLHRVTSIENVESAWVKDGMHLVPVTFGAMFVDSETPPVEWIDEVAPES</sequence>
<organism evidence="1 2">
    <name type="scientific">Streptomyces calidiresistens</name>
    <dbReference type="NCBI Taxonomy" id="1485586"/>
    <lineage>
        <taxon>Bacteria</taxon>
        <taxon>Bacillati</taxon>
        <taxon>Actinomycetota</taxon>
        <taxon>Actinomycetes</taxon>
        <taxon>Kitasatosporales</taxon>
        <taxon>Streptomycetaceae</taxon>
        <taxon>Streptomyces</taxon>
    </lineage>
</organism>
<dbReference type="RefSeq" id="WP_182667068.1">
    <property type="nucleotide sequence ID" value="NZ_VKHS01000998.1"/>
</dbReference>
<dbReference type="AlphaFoldDB" id="A0A7W3XZ18"/>
<name>A0A7W3XZ18_9ACTN</name>
<evidence type="ECO:0000313" key="2">
    <source>
        <dbReference type="Proteomes" id="UP000530234"/>
    </source>
</evidence>
<evidence type="ECO:0000313" key="1">
    <source>
        <dbReference type="EMBL" id="MBB0232538.1"/>
    </source>
</evidence>
<reference evidence="2" key="1">
    <citation type="submission" date="2019-10" db="EMBL/GenBank/DDBJ databases">
        <title>Streptomyces sp. nov., a novel actinobacterium isolated from alkaline environment.</title>
        <authorList>
            <person name="Golinska P."/>
        </authorList>
    </citation>
    <scope>NUCLEOTIDE SEQUENCE [LARGE SCALE GENOMIC DNA]</scope>
    <source>
        <strain evidence="2">DSM 42108</strain>
    </source>
</reference>
<evidence type="ECO:0008006" key="3">
    <source>
        <dbReference type="Google" id="ProtNLM"/>
    </source>
</evidence>
<gene>
    <name evidence="1" type="ORF">FOE67_24405</name>
</gene>
<proteinExistence type="predicted"/>
<comment type="caution">
    <text evidence="1">The sequence shown here is derived from an EMBL/GenBank/DDBJ whole genome shotgun (WGS) entry which is preliminary data.</text>
</comment>
<keyword evidence="2" id="KW-1185">Reference proteome</keyword>